<evidence type="ECO:0000256" key="15">
    <source>
        <dbReference type="PIRSR" id="PIRSR001365-2"/>
    </source>
</evidence>
<dbReference type="InterPro" id="IPR020624">
    <property type="entry name" value="Schiff_base-form_aldolases_CS"/>
</dbReference>
<sequence length="298" mass="32159">MFKGTFTALITPFCGKKLDTAAFEKIMNFQIDGGVDGVVINGTTGESPNIKEREIEEMFEIASGLRRDKKSGVKIIIGTGANSTEDASKKTAHALKLSPDGFLVVTPYYNKPTQAGLYEHYKTVAAHAGETAVILYNVPGRTGCNMLAETVEKLSHIENIAAVKEASANLTQISEIYIKACSKSKKGFSLLSGDDGLTLPILSVGGAGVISVTANIAPKLVKKCVNDFMAGDTVSARETHDRLFELHNAMFVESNPIPVKTAAAMMGLCSEEFRLPLTLMTDANRKKMMSVLEKYKLI</sequence>
<dbReference type="NCBIfam" id="TIGR00674">
    <property type="entry name" value="dapA"/>
    <property type="match status" value="1"/>
</dbReference>
<accession>A0A1F7X098</accession>
<evidence type="ECO:0000256" key="6">
    <source>
        <dbReference type="ARBA" id="ARBA00022605"/>
    </source>
</evidence>
<dbReference type="InterPro" id="IPR020625">
    <property type="entry name" value="Schiff_base-form_aldolases_AS"/>
</dbReference>
<evidence type="ECO:0000256" key="5">
    <source>
        <dbReference type="ARBA" id="ARBA00022490"/>
    </source>
</evidence>
<comment type="pathway">
    <text evidence="2 12">Amino-acid biosynthesis; L-lysine biosynthesis via DAP pathway; (S)-tetrahydrodipicolinate from L-aspartate: step 3/4.</text>
</comment>
<dbReference type="GO" id="GO:0019877">
    <property type="term" value="P:diaminopimelate biosynthetic process"/>
    <property type="evidence" value="ECO:0007669"/>
    <property type="project" value="UniProtKB-UniRule"/>
</dbReference>
<evidence type="ECO:0000256" key="14">
    <source>
        <dbReference type="PIRSR" id="PIRSR001365-1"/>
    </source>
</evidence>
<evidence type="ECO:0000256" key="8">
    <source>
        <dbReference type="ARBA" id="ARBA00023154"/>
    </source>
</evidence>
<dbReference type="CDD" id="cd00950">
    <property type="entry name" value="DHDPS"/>
    <property type="match status" value="1"/>
</dbReference>
<evidence type="ECO:0000256" key="9">
    <source>
        <dbReference type="ARBA" id="ARBA00023239"/>
    </source>
</evidence>
<proteinExistence type="inferred from homology"/>
<evidence type="ECO:0000256" key="2">
    <source>
        <dbReference type="ARBA" id="ARBA00005120"/>
    </source>
</evidence>
<evidence type="ECO:0000256" key="13">
    <source>
        <dbReference type="PIRNR" id="PIRNR001365"/>
    </source>
</evidence>
<feature type="binding site" evidence="12 15">
    <location>
        <position position="44"/>
    </location>
    <ligand>
        <name>pyruvate</name>
        <dbReference type="ChEBI" id="CHEBI:15361"/>
    </ligand>
</feature>
<dbReference type="AlphaFoldDB" id="A0A1F7X098"/>
<comment type="subunit">
    <text evidence="12">Homotetramer; dimer of dimers.</text>
</comment>
<evidence type="ECO:0000256" key="3">
    <source>
        <dbReference type="ARBA" id="ARBA00007592"/>
    </source>
</evidence>
<feature type="active site" description="Proton donor/acceptor" evidence="12 14">
    <location>
        <position position="136"/>
    </location>
</feature>
<dbReference type="PROSITE" id="PS00666">
    <property type="entry name" value="DHDPS_2"/>
    <property type="match status" value="1"/>
</dbReference>
<organism evidence="16 17">
    <name type="scientific">Candidatus Wallbacteria bacterium GWC2_49_35</name>
    <dbReference type="NCBI Taxonomy" id="1817813"/>
    <lineage>
        <taxon>Bacteria</taxon>
        <taxon>Candidatus Walliibacteriota</taxon>
    </lineage>
</organism>
<evidence type="ECO:0000313" key="17">
    <source>
        <dbReference type="Proteomes" id="UP000178735"/>
    </source>
</evidence>
<feature type="binding site" evidence="12 15">
    <location>
        <position position="210"/>
    </location>
    <ligand>
        <name>pyruvate</name>
        <dbReference type="ChEBI" id="CHEBI:15361"/>
    </ligand>
</feature>
<keyword evidence="6 12" id="KW-0028">Amino-acid biosynthesis</keyword>
<dbReference type="GO" id="GO:0005829">
    <property type="term" value="C:cytosol"/>
    <property type="evidence" value="ECO:0007669"/>
    <property type="project" value="TreeGrafter"/>
</dbReference>
<dbReference type="PRINTS" id="PR00146">
    <property type="entry name" value="DHPICSNTHASE"/>
</dbReference>
<dbReference type="STRING" id="1817813.A2008_00775"/>
<feature type="site" description="Part of a proton relay during catalysis" evidence="12">
    <location>
        <position position="43"/>
    </location>
</feature>
<keyword evidence="9 12" id="KW-0456">Lyase</keyword>
<evidence type="ECO:0000256" key="10">
    <source>
        <dbReference type="ARBA" id="ARBA00023270"/>
    </source>
</evidence>
<feature type="site" description="Part of a proton relay during catalysis" evidence="12">
    <location>
        <position position="109"/>
    </location>
</feature>
<dbReference type="PROSITE" id="PS00665">
    <property type="entry name" value="DHDPS_1"/>
    <property type="match status" value="1"/>
</dbReference>
<comment type="caution">
    <text evidence="12">Was originally thought to be a dihydrodipicolinate synthase (DHDPS), catalyzing the condensation of (S)-aspartate-beta-semialdehyde [(S)-ASA] and pyruvate to dihydrodipicolinate (DHDP). However, it was shown in E.coli that the product of the enzymatic reaction is not dihydrodipicolinate but in fact (4S)-4-hydroxy-2,3,4,5-tetrahydro-(2S)-dipicolinic acid (HTPA), and that the consecutive dehydration reaction leading to DHDP is not spontaneous but catalyzed by DapB.</text>
</comment>
<dbReference type="InterPro" id="IPR002220">
    <property type="entry name" value="DapA-like"/>
</dbReference>
<keyword evidence="5 12" id="KW-0963">Cytoplasm</keyword>
<evidence type="ECO:0000256" key="1">
    <source>
        <dbReference type="ARBA" id="ARBA00003294"/>
    </source>
</evidence>
<dbReference type="InterPro" id="IPR013785">
    <property type="entry name" value="Aldolase_TIM"/>
</dbReference>
<evidence type="ECO:0000313" key="16">
    <source>
        <dbReference type="EMBL" id="OGM08129.1"/>
    </source>
</evidence>
<dbReference type="Proteomes" id="UP000178735">
    <property type="component" value="Unassembled WGS sequence"/>
</dbReference>
<comment type="subcellular location">
    <subcellularLocation>
        <location evidence="12">Cytoplasm</location>
    </subcellularLocation>
</comment>
<dbReference type="Gene3D" id="3.20.20.70">
    <property type="entry name" value="Aldolase class I"/>
    <property type="match status" value="1"/>
</dbReference>
<name>A0A1F7X098_9BACT</name>
<comment type="caution">
    <text evidence="16">The sequence shown here is derived from an EMBL/GenBank/DDBJ whole genome shotgun (WGS) entry which is preliminary data.</text>
</comment>
<dbReference type="EC" id="4.3.3.7" evidence="4 12"/>
<gene>
    <name evidence="12" type="primary">dapA</name>
    <name evidence="16" type="ORF">A2008_00775</name>
</gene>
<comment type="function">
    <text evidence="1 12">Catalyzes the condensation of (S)-aspartate-beta-semialdehyde [(S)-ASA] and pyruvate to 4-hydroxy-tetrahydrodipicolinate (HTPA).</text>
</comment>
<protein>
    <recommendedName>
        <fullName evidence="4 12">4-hydroxy-tetrahydrodipicolinate synthase</fullName>
        <shortName evidence="12">HTPA synthase</shortName>
        <ecNumber evidence="4 12">4.3.3.7</ecNumber>
    </recommendedName>
</protein>
<dbReference type="InterPro" id="IPR005263">
    <property type="entry name" value="DapA"/>
</dbReference>
<dbReference type="GO" id="GO:0008840">
    <property type="term" value="F:4-hydroxy-tetrahydrodipicolinate synthase activity"/>
    <property type="evidence" value="ECO:0007669"/>
    <property type="project" value="UniProtKB-UniRule"/>
</dbReference>
<dbReference type="UniPathway" id="UPA00034">
    <property type="reaction ID" value="UER00017"/>
</dbReference>
<dbReference type="SMART" id="SM01130">
    <property type="entry name" value="DHDPS"/>
    <property type="match status" value="1"/>
</dbReference>
<dbReference type="Pfam" id="PF00701">
    <property type="entry name" value="DHDPS"/>
    <property type="match status" value="1"/>
</dbReference>
<keyword evidence="10 12" id="KW-0704">Schiff base</keyword>
<dbReference type="PANTHER" id="PTHR12128">
    <property type="entry name" value="DIHYDRODIPICOLINATE SYNTHASE"/>
    <property type="match status" value="1"/>
</dbReference>
<evidence type="ECO:0000256" key="12">
    <source>
        <dbReference type="HAMAP-Rule" id="MF_00418"/>
    </source>
</evidence>
<keyword evidence="7 12" id="KW-0220">Diaminopimelate biosynthesis</keyword>
<comment type="similarity">
    <text evidence="3 12 13">Belongs to the DapA family.</text>
</comment>
<dbReference type="EMBL" id="MGFH01000024">
    <property type="protein sequence ID" value="OGM08129.1"/>
    <property type="molecule type" value="Genomic_DNA"/>
</dbReference>
<dbReference type="PANTHER" id="PTHR12128:SF66">
    <property type="entry name" value="4-HYDROXY-2-OXOGLUTARATE ALDOLASE, MITOCHONDRIAL"/>
    <property type="match status" value="1"/>
</dbReference>
<evidence type="ECO:0000256" key="4">
    <source>
        <dbReference type="ARBA" id="ARBA00012086"/>
    </source>
</evidence>
<feature type="active site" description="Schiff-base intermediate with substrate" evidence="12 14">
    <location>
        <position position="164"/>
    </location>
</feature>
<dbReference type="GO" id="GO:0009089">
    <property type="term" value="P:lysine biosynthetic process via diaminopimelate"/>
    <property type="evidence" value="ECO:0007669"/>
    <property type="project" value="UniProtKB-UniRule"/>
</dbReference>
<dbReference type="PIRSF" id="PIRSF001365">
    <property type="entry name" value="DHDPS"/>
    <property type="match status" value="1"/>
</dbReference>
<evidence type="ECO:0000256" key="7">
    <source>
        <dbReference type="ARBA" id="ARBA00022915"/>
    </source>
</evidence>
<reference evidence="16 17" key="1">
    <citation type="journal article" date="2016" name="Nat. Commun.">
        <title>Thousands of microbial genomes shed light on interconnected biogeochemical processes in an aquifer system.</title>
        <authorList>
            <person name="Anantharaman K."/>
            <person name="Brown C.T."/>
            <person name="Hug L.A."/>
            <person name="Sharon I."/>
            <person name="Castelle C.J."/>
            <person name="Probst A.J."/>
            <person name="Thomas B.C."/>
            <person name="Singh A."/>
            <person name="Wilkins M.J."/>
            <person name="Karaoz U."/>
            <person name="Brodie E.L."/>
            <person name="Williams K.H."/>
            <person name="Hubbard S.S."/>
            <person name="Banfield J.F."/>
        </authorList>
    </citation>
    <scope>NUCLEOTIDE SEQUENCE [LARGE SCALE GENOMIC DNA]</scope>
</reference>
<evidence type="ECO:0000256" key="11">
    <source>
        <dbReference type="ARBA" id="ARBA00047836"/>
    </source>
</evidence>
<keyword evidence="8 12" id="KW-0457">Lysine biosynthesis</keyword>
<dbReference type="SUPFAM" id="SSF51569">
    <property type="entry name" value="Aldolase"/>
    <property type="match status" value="1"/>
</dbReference>
<comment type="catalytic activity">
    <reaction evidence="11 12">
        <text>L-aspartate 4-semialdehyde + pyruvate = (2S,4S)-4-hydroxy-2,3,4,5-tetrahydrodipicolinate + H2O + H(+)</text>
        <dbReference type="Rhea" id="RHEA:34171"/>
        <dbReference type="ChEBI" id="CHEBI:15361"/>
        <dbReference type="ChEBI" id="CHEBI:15377"/>
        <dbReference type="ChEBI" id="CHEBI:15378"/>
        <dbReference type="ChEBI" id="CHEBI:67139"/>
        <dbReference type="ChEBI" id="CHEBI:537519"/>
        <dbReference type="EC" id="4.3.3.7"/>
    </reaction>
</comment>
<dbReference type="HAMAP" id="MF_00418">
    <property type="entry name" value="DapA"/>
    <property type="match status" value="1"/>
</dbReference>